<dbReference type="AlphaFoldDB" id="A0A8X8D954"/>
<keyword evidence="10" id="KW-1185">Reference proteome</keyword>
<evidence type="ECO:0000259" key="8">
    <source>
        <dbReference type="Pfam" id="PF25597"/>
    </source>
</evidence>
<dbReference type="PANTHER" id="PTHR10383:SF23">
    <property type="entry name" value="SERINC-DOMAIN CONTAINING SERINE AND SPHINGOLIPID BIOSYNTHESIS PROTEIN"/>
    <property type="match status" value="1"/>
</dbReference>
<feature type="compositionally biased region" description="Polar residues" evidence="6">
    <location>
        <begin position="146"/>
        <end position="166"/>
    </location>
</feature>
<feature type="transmembrane region" description="Helical" evidence="7">
    <location>
        <begin position="388"/>
        <end position="409"/>
    </location>
</feature>
<keyword evidence="5 7" id="KW-0472">Membrane</keyword>
<sequence>MRLHSGLPQTFWADAVHTAVYLINRGPSVPLEFRLPEEVWRGKEVRLSHLKVFGCVSYIHIDSDARNKLEAKSKKCFFIGYGDEEFGFRFWDDQNRKIIRSRNVIFNEKVMYKDRSSGETEMADSDTSPPRSEFIRLEGLPDVTKENNNQESLQEDSSTSVPTSTQEDAEQLEPAVRRSSRTIKPPQRFTLLLNYILLTDGGEPLSYEESLEDGNSSKMDPYARPAEAGAVNIRPSNSGVPQGEVNSPLEQKRIDYSREKKKTLQARYIYGIIFLIINLKAWFFRDYGQRVLSHFYNIKACGIDGQDCCHTLGVLRVSLGCFVSFWDSATAEFLSIPLQILNCLREFARVGAGIFLVLQLVSVIEFITWWNNYWMPDEQEKQSCSLGLFMSTIFYLASVCGIVVMYAFYGRKVECSLNIFFISWTAILLIVMMAMSLHSKVNRGLLSSGIMASYLVFLCWSAIRSEPASDYCNKQKANGNSDWTTILSFLFAIGAIVMATFSTGIDSQSFQFRNDNVQEDDDISYDYGFFHLVFAFGAMYFGMLFISWNLNNSARKWSIDVGWASTWVKIVNEWFAATIYIWKLISPTVRQTKVMDHEDSVRQTVVNVALP</sequence>
<comment type="subcellular location">
    <subcellularLocation>
        <location evidence="1">Membrane</location>
        <topology evidence="1">Multi-pass membrane protein</topology>
    </subcellularLocation>
</comment>
<keyword evidence="4 7" id="KW-1133">Transmembrane helix</keyword>
<evidence type="ECO:0000256" key="5">
    <source>
        <dbReference type="ARBA" id="ARBA00023136"/>
    </source>
</evidence>
<feature type="region of interest" description="Disordered" evidence="6">
    <location>
        <begin position="138"/>
        <end position="180"/>
    </location>
</feature>
<evidence type="ECO:0000256" key="7">
    <source>
        <dbReference type="SAM" id="Phobius"/>
    </source>
</evidence>
<dbReference type="Proteomes" id="UP000886885">
    <property type="component" value="Chromosome 3A"/>
</dbReference>
<reference evidence="9" key="1">
    <citation type="journal article" date="2020" name="bioRxiv">
        <title>Hybrid origin of Populus tomentosa Carr. identified through genome sequencing and phylogenomic analysis.</title>
        <authorList>
            <person name="An X."/>
            <person name="Gao K."/>
            <person name="Chen Z."/>
            <person name="Li J."/>
            <person name="Yang X."/>
            <person name="Yang X."/>
            <person name="Zhou J."/>
            <person name="Guo T."/>
            <person name="Zhao T."/>
            <person name="Huang S."/>
            <person name="Miao D."/>
            <person name="Khan W.U."/>
            <person name="Rao P."/>
            <person name="Ye M."/>
            <person name="Lei B."/>
            <person name="Liao W."/>
            <person name="Wang J."/>
            <person name="Ji L."/>
            <person name="Li Y."/>
            <person name="Guo B."/>
            <person name="Mustafa N.S."/>
            <person name="Li S."/>
            <person name="Yun Q."/>
            <person name="Keller S.R."/>
            <person name="Mao J."/>
            <person name="Zhang R."/>
            <person name="Strauss S.H."/>
        </authorList>
    </citation>
    <scope>NUCLEOTIDE SEQUENCE</scope>
    <source>
        <strain evidence="9">GM15</strain>
        <tissue evidence="9">Leaf</tissue>
    </source>
</reference>
<evidence type="ECO:0000256" key="2">
    <source>
        <dbReference type="ARBA" id="ARBA00006665"/>
    </source>
</evidence>
<dbReference type="EMBL" id="JAAWWB010000005">
    <property type="protein sequence ID" value="KAG6783144.1"/>
    <property type="molecule type" value="Genomic_DNA"/>
</dbReference>
<comment type="caution">
    <text evidence="9">The sequence shown here is derived from an EMBL/GenBank/DDBJ whole genome shotgun (WGS) entry which is preliminary data.</text>
</comment>
<dbReference type="OrthoDB" id="5963193at2759"/>
<evidence type="ECO:0000256" key="6">
    <source>
        <dbReference type="SAM" id="MobiDB-lite"/>
    </source>
</evidence>
<feature type="transmembrane region" description="Helical" evidence="7">
    <location>
        <begin position="416"/>
        <end position="438"/>
    </location>
</feature>
<evidence type="ECO:0000313" key="10">
    <source>
        <dbReference type="Proteomes" id="UP000886885"/>
    </source>
</evidence>
<dbReference type="InterPro" id="IPR005016">
    <property type="entry name" value="TDE1/TMS"/>
</dbReference>
<dbReference type="GO" id="GO:0016020">
    <property type="term" value="C:membrane"/>
    <property type="evidence" value="ECO:0007669"/>
    <property type="project" value="UniProtKB-SubCell"/>
</dbReference>
<accession>A0A8X8D954</accession>
<evidence type="ECO:0000256" key="3">
    <source>
        <dbReference type="ARBA" id="ARBA00022692"/>
    </source>
</evidence>
<evidence type="ECO:0000313" key="9">
    <source>
        <dbReference type="EMBL" id="KAG6783144.1"/>
    </source>
</evidence>
<dbReference type="PANTHER" id="PTHR10383">
    <property type="entry name" value="SERINE INCORPORATOR"/>
    <property type="match status" value="1"/>
</dbReference>
<evidence type="ECO:0000256" key="1">
    <source>
        <dbReference type="ARBA" id="ARBA00004141"/>
    </source>
</evidence>
<proteinExistence type="inferred from homology"/>
<dbReference type="Pfam" id="PF25597">
    <property type="entry name" value="SH3_retrovirus"/>
    <property type="match status" value="1"/>
</dbReference>
<feature type="transmembrane region" description="Helical" evidence="7">
    <location>
        <begin position="347"/>
        <end position="368"/>
    </location>
</feature>
<dbReference type="Pfam" id="PF03348">
    <property type="entry name" value="Serinc"/>
    <property type="match status" value="1"/>
</dbReference>
<organism evidence="9 10">
    <name type="scientific">Populus tomentosa</name>
    <name type="common">Chinese white poplar</name>
    <dbReference type="NCBI Taxonomy" id="118781"/>
    <lineage>
        <taxon>Eukaryota</taxon>
        <taxon>Viridiplantae</taxon>
        <taxon>Streptophyta</taxon>
        <taxon>Embryophyta</taxon>
        <taxon>Tracheophyta</taxon>
        <taxon>Spermatophyta</taxon>
        <taxon>Magnoliopsida</taxon>
        <taxon>eudicotyledons</taxon>
        <taxon>Gunneridae</taxon>
        <taxon>Pentapetalae</taxon>
        <taxon>rosids</taxon>
        <taxon>fabids</taxon>
        <taxon>Malpighiales</taxon>
        <taxon>Salicaceae</taxon>
        <taxon>Saliceae</taxon>
        <taxon>Populus</taxon>
    </lineage>
</organism>
<feature type="transmembrane region" description="Helical" evidence="7">
    <location>
        <begin position="444"/>
        <end position="463"/>
    </location>
</feature>
<name>A0A8X8D954_POPTO</name>
<evidence type="ECO:0000256" key="4">
    <source>
        <dbReference type="ARBA" id="ARBA00022989"/>
    </source>
</evidence>
<keyword evidence="3 7" id="KW-0812">Transmembrane</keyword>
<feature type="transmembrane region" description="Helical" evidence="7">
    <location>
        <begin position="268"/>
        <end position="284"/>
    </location>
</feature>
<comment type="similarity">
    <text evidence="2">Belongs to the TDE1 family.</text>
</comment>
<feature type="domain" description="Retroviral polymerase SH3-like" evidence="8">
    <location>
        <begin position="55"/>
        <end position="117"/>
    </location>
</feature>
<dbReference type="InterPro" id="IPR057670">
    <property type="entry name" value="SH3_retrovirus"/>
</dbReference>
<feature type="transmembrane region" description="Helical" evidence="7">
    <location>
        <begin position="525"/>
        <end position="546"/>
    </location>
</feature>
<gene>
    <name evidence="9" type="ORF">POTOM_012583</name>
</gene>
<protein>
    <recommendedName>
        <fullName evidence="8">Retroviral polymerase SH3-like domain-containing protein</fullName>
    </recommendedName>
</protein>
<feature type="transmembrane region" description="Helical" evidence="7">
    <location>
        <begin position="483"/>
        <end position="505"/>
    </location>
</feature>